<comment type="subcellular location">
    <subcellularLocation>
        <location evidence="1">Membrane</location>
        <topology evidence="1">Multi-pass membrane protein</topology>
    </subcellularLocation>
</comment>
<evidence type="ECO:0000313" key="9">
    <source>
        <dbReference type="EMBL" id="ERL90783.1"/>
    </source>
</evidence>
<feature type="region of interest" description="Disordered" evidence="8">
    <location>
        <begin position="754"/>
        <end position="796"/>
    </location>
</feature>
<proteinExistence type="predicted"/>
<dbReference type="GO" id="GO:0019829">
    <property type="term" value="F:ATPase-coupled monoatomic cation transmembrane transporter activity"/>
    <property type="evidence" value="ECO:0007669"/>
    <property type="project" value="TreeGrafter"/>
</dbReference>
<dbReference type="OrthoDB" id="6762857at2759"/>
<feature type="region of interest" description="Disordered" evidence="8">
    <location>
        <begin position="505"/>
        <end position="535"/>
    </location>
</feature>
<dbReference type="GO" id="GO:0006874">
    <property type="term" value="P:intracellular calcium ion homeostasis"/>
    <property type="evidence" value="ECO:0007669"/>
    <property type="project" value="TreeGrafter"/>
</dbReference>
<dbReference type="GO" id="GO:0016020">
    <property type="term" value="C:membrane"/>
    <property type="evidence" value="ECO:0007669"/>
    <property type="project" value="UniProtKB-SubCell"/>
</dbReference>
<evidence type="ECO:0000256" key="6">
    <source>
        <dbReference type="ARBA" id="ARBA00022842"/>
    </source>
</evidence>
<keyword evidence="6" id="KW-0460">Magnesium</keyword>
<dbReference type="EMBL" id="KB632257">
    <property type="protein sequence ID" value="ERL90783.1"/>
    <property type="molecule type" value="Genomic_DNA"/>
</dbReference>
<keyword evidence="3" id="KW-0479">Metal-binding</keyword>
<keyword evidence="4" id="KW-0547">Nucleotide-binding</keyword>
<evidence type="ECO:0008006" key="11">
    <source>
        <dbReference type="Google" id="ProtNLM"/>
    </source>
</evidence>
<dbReference type="GO" id="GO:0015203">
    <property type="term" value="F:polyamine transmembrane transporter activity"/>
    <property type="evidence" value="ECO:0007669"/>
    <property type="project" value="TreeGrafter"/>
</dbReference>
<feature type="compositionally biased region" description="Basic and acidic residues" evidence="8">
    <location>
        <begin position="116"/>
        <end position="133"/>
    </location>
</feature>
<keyword evidence="5" id="KW-0067">ATP-binding</keyword>
<feature type="compositionally biased region" description="Basic and acidic residues" evidence="8">
    <location>
        <begin position="439"/>
        <end position="452"/>
    </location>
</feature>
<dbReference type="AlphaFoldDB" id="U4UEL7"/>
<feature type="region of interest" description="Disordered" evidence="8">
    <location>
        <begin position="427"/>
        <end position="452"/>
    </location>
</feature>
<dbReference type="PANTHER" id="PTHR45630">
    <property type="entry name" value="CATION-TRANSPORTING ATPASE-RELATED"/>
    <property type="match status" value="1"/>
</dbReference>
<feature type="region of interest" description="Disordered" evidence="8">
    <location>
        <begin position="368"/>
        <end position="407"/>
    </location>
</feature>
<name>U4UEL7_DENPD</name>
<dbReference type="STRING" id="77166.U4UEL7"/>
<dbReference type="Gene3D" id="3.40.1110.10">
    <property type="entry name" value="Calcium-transporting ATPase, cytoplasmic domain N"/>
    <property type="match status" value="1"/>
</dbReference>
<feature type="non-terminal residue" evidence="9">
    <location>
        <position position="1"/>
    </location>
</feature>
<dbReference type="Pfam" id="PF13246">
    <property type="entry name" value="Cation_ATPase"/>
    <property type="match status" value="1"/>
</dbReference>
<feature type="compositionally biased region" description="Low complexity" evidence="8">
    <location>
        <begin position="783"/>
        <end position="796"/>
    </location>
</feature>
<evidence type="ECO:0000256" key="2">
    <source>
        <dbReference type="ARBA" id="ARBA00022553"/>
    </source>
</evidence>
<evidence type="ECO:0000256" key="1">
    <source>
        <dbReference type="ARBA" id="ARBA00004141"/>
    </source>
</evidence>
<evidence type="ECO:0000256" key="4">
    <source>
        <dbReference type="ARBA" id="ARBA00022741"/>
    </source>
</evidence>
<accession>U4UEL7</accession>
<gene>
    <name evidence="9" type="ORF">D910_08129</name>
</gene>
<dbReference type="PANTHER" id="PTHR45630:SF8">
    <property type="entry name" value="CATION-TRANSPORTING ATPASE"/>
    <property type="match status" value="1"/>
</dbReference>
<evidence type="ECO:0000256" key="8">
    <source>
        <dbReference type="SAM" id="MobiDB-lite"/>
    </source>
</evidence>
<evidence type="ECO:0000256" key="5">
    <source>
        <dbReference type="ARBA" id="ARBA00022840"/>
    </source>
</evidence>
<feature type="region of interest" description="Disordered" evidence="8">
    <location>
        <begin position="116"/>
        <end position="173"/>
    </location>
</feature>
<dbReference type="GO" id="GO:0046872">
    <property type="term" value="F:metal ion binding"/>
    <property type="evidence" value="ECO:0007669"/>
    <property type="project" value="UniProtKB-KW"/>
</dbReference>
<feature type="compositionally biased region" description="Basic and acidic residues" evidence="8">
    <location>
        <begin position="771"/>
        <end position="782"/>
    </location>
</feature>
<feature type="non-terminal residue" evidence="9">
    <location>
        <position position="858"/>
    </location>
</feature>
<dbReference type="Proteomes" id="UP000030742">
    <property type="component" value="Unassembled WGS sequence"/>
</dbReference>
<evidence type="ECO:0000256" key="3">
    <source>
        <dbReference type="ARBA" id="ARBA00022723"/>
    </source>
</evidence>
<dbReference type="InterPro" id="IPR006544">
    <property type="entry name" value="P-type_TPase_V"/>
</dbReference>
<evidence type="ECO:0000313" key="10">
    <source>
        <dbReference type="Proteomes" id="UP000030742"/>
    </source>
</evidence>
<dbReference type="GO" id="GO:0140358">
    <property type="term" value="F:P-type transmembrane transporter activity"/>
    <property type="evidence" value="ECO:0007669"/>
    <property type="project" value="InterPro"/>
</dbReference>
<feature type="compositionally biased region" description="Basic residues" evidence="8">
    <location>
        <begin position="848"/>
        <end position="858"/>
    </location>
</feature>
<organism evidence="9 10">
    <name type="scientific">Dendroctonus ponderosae</name>
    <name type="common">Mountain pine beetle</name>
    <dbReference type="NCBI Taxonomy" id="77166"/>
    <lineage>
        <taxon>Eukaryota</taxon>
        <taxon>Metazoa</taxon>
        <taxon>Ecdysozoa</taxon>
        <taxon>Arthropoda</taxon>
        <taxon>Hexapoda</taxon>
        <taxon>Insecta</taxon>
        <taxon>Pterygota</taxon>
        <taxon>Neoptera</taxon>
        <taxon>Endopterygota</taxon>
        <taxon>Coleoptera</taxon>
        <taxon>Polyphaga</taxon>
        <taxon>Cucujiformia</taxon>
        <taxon>Curculionidae</taxon>
        <taxon>Scolytinae</taxon>
        <taxon>Dendroctonus</taxon>
    </lineage>
</organism>
<dbReference type="GO" id="GO:0005524">
    <property type="term" value="F:ATP binding"/>
    <property type="evidence" value="ECO:0007669"/>
    <property type="project" value="UniProtKB-KW"/>
</dbReference>
<keyword evidence="2" id="KW-0597">Phosphoprotein</keyword>
<feature type="region of interest" description="Disordered" evidence="8">
    <location>
        <begin position="830"/>
        <end position="858"/>
    </location>
</feature>
<reference evidence="9 10" key="1">
    <citation type="journal article" date="2013" name="Genome Biol.">
        <title>Draft genome of the mountain pine beetle, Dendroctonus ponderosae Hopkins, a major forest pest.</title>
        <authorList>
            <person name="Keeling C.I."/>
            <person name="Yuen M.M."/>
            <person name="Liao N.Y."/>
            <person name="Docking T.R."/>
            <person name="Chan S.K."/>
            <person name="Taylor G.A."/>
            <person name="Palmquist D.L."/>
            <person name="Jackman S.D."/>
            <person name="Nguyen A."/>
            <person name="Li M."/>
            <person name="Henderson H."/>
            <person name="Janes J.K."/>
            <person name="Zhao Y."/>
            <person name="Pandoh P."/>
            <person name="Moore R."/>
            <person name="Sperling F.A."/>
            <person name="Huber D.P."/>
            <person name="Birol I."/>
            <person name="Jones S.J."/>
            <person name="Bohlmann J."/>
        </authorList>
    </citation>
    <scope>NUCLEOTIDE SEQUENCE</scope>
</reference>
<feature type="region of interest" description="Disordered" evidence="8">
    <location>
        <begin position="568"/>
        <end position="606"/>
    </location>
</feature>
<dbReference type="SUPFAM" id="SSF81660">
    <property type="entry name" value="Metal cation-transporting ATPase, ATP-binding domain N"/>
    <property type="match status" value="1"/>
</dbReference>
<dbReference type="InterPro" id="IPR023299">
    <property type="entry name" value="ATPase_P-typ_cyto_dom_N"/>
</dbReference>
<sequence>DNLTKAVKVEQEICTNADPDGVQLLNFGEDDQMVSDWCSWAAAQLHQSIDTAGVAGGHDSWQAVRPQSPQAVKDFLHQFARHQRVRVGGLRLFRQGERKTRTSATFAGCDVADGHLDRGHDGPVGRGADRARADPAGGAQHPSVAELRRAAPLPGNLPLADRAGGEDRRRPARRQGQCCGVASACAKSWMRSVADVRVHRMGVGGQPPADHCAPPSQCTAQQQIAIVKQFQFASALQRMCVIVRSPQQPNFEVFCKGSPEKILSLCRPQSVPMEIHAKLREHTAQGYRVIGLATKQVGMDWGGVAHQPRDALEAELTFLGLLVLENRLKPQTARVIQTLKQAQLKVVMITDGGDGGARLPHHRPQLDGGGNRGAAPHQAGAAHCGLSRDGHAHRPPSLPGRGEGRRPEVLRHHGAGVRHRCQAFPRADGEADGVGRGLRPHDRRPEAARGRAAEESGLLRRWVDPKKFPLSCHKLRMQCNKGETLRQHWSVANFQLRPCQCGPVRGARQPKARGTERATADGAASTHPTRTPLVGSVARFRPPTMQHRAGLRFFDVRRWGQRLRSPEGGARRHLAVGGGKQRRLPVHVPGGEHLVRPPGDPGGARRPGHLLRRLPDDALLQPDRVHLRHHPLRHRLEPQLFSVPLHRHLPDFELRGHVRAHARPHAIGPPAAPHQPPELRAHLLDGALHAIGCRRADLLLPLHPDVRLVRALPVRPKRRRHRRLHPLLRELRGLLHLHVPVRHDGSDVFQGQALSAPDLDQSRLPGVPGGDDGRVRLPDLEPRPVAGRGNGAGNAAPHGRPLDVPLCGSCHFSALLLCAVLPSGSAAGAAGNALGQRRQTPQESAGKWRPKPRIHHAG</sequence>
<protein>
    <recommendedName>
        <fullName evidence="11">Cation-transporting P-type ATPase C-terminal domain-containing protein</fullName>
    </recommendedName>
</protein>
<keyword evidence="7" id="KW-1278">Translocase</keyword>
<evidence type="ECO:0000256" key="7">
    <source>
        <dbReference type="ARBA" id="ARBA00022967"/>
    </source>
</evidence>